<name>A0A167K8Z9_CALVF</name>
<evidence type="ECO:0000259" key="3">
    <source>
        <dbReference type="Pfam" id="PF01370"/>
    </source>
</evidence>
<dbReference type="STRING" id="1330018.A0A167K8Z9"/>
<feature type="domain" description="NAD-dependent epimerase/dehydratase" evidence="3">
    <location>
        <begin position="12"/>
        <end position="262"/>
    </location>
</feature>
<dbReference type="Pfam" id="PF01370">
    <property type="entry name" value="Epimerase"/>
    <property type="match status" value="1"/>
</dbReference>
<dbReference type="InterPro" id="IPR036291">
    <property type="entry name" value="NAD(P)-bd_dom_sf"/>
</dbReference>
<dbReference type="InterPro" id="IPR050425">
    <property type="entry name" value="NAD(P)_dehydrat-like"/>
</dbReference>
<evidence type="ECO:0000256" key="1">
    <source>
        <dbReference type="ARBA" id="ARBA00023002"/>
    </source>
</evidence>
<dbReference type="Proteomes" id="UP000076738">
    <property type="component" value="Unassembled WGS sequence"/>
</dbReference>
<organism evidence="4 5">
    <name type="scientific">Calocera viscosa (strain TUFC12733)</name>
    <dbReference type="NCBI Taxonomy" id="1330018"/>
    <lineage>
        <taxon>Eukaryota</taxon>
        <taxon>Fungi</taxon>
        <taxon>Dikarya</taxon>
        <taxon>Basidiomycota</taxon>
        <taxon>Agaricomycotina</taxon>
        <taxon>Dacrymycetes</taxon>
        <taxon>Dacrymycetales</taxon>
        <taxon>Dacrymycetaceae</taxon>
        <taxon>Calocera</taxon>
    </lineage>
</organism>
<keyword evidence="1" id="KW-0560">Oxidoreductase</keyword>
<evidence type="ECO:0000256" key="2">
    <source>
        <dbReference type="ARBA" id="ARBA00023445"/>
    </source>
</evidence>
<gene>
    <name evidence="4" type="ORF">CALVIDRAFT_565752</name>
</gene>
<dbReference type="PANTHER" id="PTHR10366">
    <property type="entry name" value="NAD DEPENDENT EPIMERASE/DEHYDRATASE"/>
    <property type="match status" value="1"/>
</dbReference>
<dbReference type="OrthoDB" id="2735536at2759"/>
<accession>A0A167K8Z9</accession>
<dbReference type="AlphaFoldDB" id="A0A167K8Z9"/>
<keyword evidence="5" id="KW-1185">Reference proteome</keyword>
<dbReference type="SUPFAM" id="SSF51735">
    <property type="entry name" value="NAD(P)-binding Rossmann-fold domains"/>
    <property type="match status" value="1"/>
</dbReference>
<evidence type="ECO:0000313" key="4">
    <source>
        <dbReference type="EMBL" id="KZO94398.1"/>
    </source>
</evidence>
<evidence type="ECO:0000313" key="5">
    <source>
        <dbReference type="Proteomes" id="UP000076738"/>
    </source>
</evidence>
<dbReference type="InterPro" id="IPR001509">
    <property type="entry name" value="Epimerase_deHydtase"/>
</dbReference>
<reference evidence="4 5" key="1">
    <citation type="journal article" date="2016" name="Mol. Biol. Evol.">
        <title>Comparative Genomics of Early-Diverging Mushroom-Forming Fungi Provides Insights into the Origins of Lignocellulose Decay Capabilities.</title>
        <authorList>
            <person name="Nagy L.G."/>
            <person name="Riley R."/>
            <person name="Tritt A."/>
            <person name="Adam C."/>
            <person name="Daum C."/>
            <person name="Floudas D."/>
            <person name="Sun H."/>
            <person name="Yadav J.S."/>
            <person name="Pangilinan J."/>
            <person name="Larsson K.H."/>
            <person name="Matsuura K."/>
            <person name="Barry K."/>
            <person name="Labutti K."/>
            <person name="Kuo R."/>
            <person name="Ohm R.A."/>
            <person name="Bhattacharya S.S."/>
            <person name="Shirouzu T."/>
            <person name="Yoshinaga Y."/>
            <person name="Martin F.M."/>
            <person name="Grigoriev I.V."/>
            <person name="Hibbett D.S."/>
        </authorList>
    </citation>
    <scope>NUCLEOTIDE SEQUENCE [LARGE SCALE GENOMIC DNA]</scope>
    <source>
        <strain evidence="4 5">TUFC12733</strain>
    </source>
</reference>
<dbReference type="PANTHER" id="PTHR10366:SF564">
    <property type="entry name" value="STEROL-4-ALPHA-CARBOXYLATE 3-DEHYDROGENASE, DECARBOXYLATING"/>
    <property type="match status" value="1"/>
</dbReference>
<proteinExistence type="inferred from homology"/>
<protein>
    <submittedName>
        <fullName evidence="4">D-lactaldehyde dehydrogenase</fullName>
    </submittedName>
</protein>
<sequence>MPAVQHSAGAKVLVTGANGFLALHIVQQLLQQGYSVRGTVRSKAKGEWIRNKFSEFGQKFEFSVVEDITKEGAFDHAVQGVDAVMHTASPVPDGFVGTYDAVYAPAVGSVKSIFNSLKSSPTVKRVSFTSSYVAMVGEHERGYTYSESDWNNGASNWVKEAPHDVPSRMFYFAAKTDAEHTAWNFYEQHKAEVKWDLVTLAPPYIFGPILQDEPNYTANVIYTKAFEQKPADQVGSHAGFWIDVRDCARAHVLSLQKEAAGGERLFIAGGAFKWQDVYDELQSLNMAEIPTDRVEDGDVKDVPDTSKATKILGLHYVSLGECARDTITAILARKSQK</sequence>
<dbReference type="GO" id="GO:0016616">
    <property type="term" value="F:oxidoreductase activity, acting on the CH-OH group of donors, NAD or NADP as acceptor"/>
    <property type="evidence" value="ECO:0007669"/>
    <property type="project" value="TreeGrafter"/>
</dbReference>
<dbReference type="Gene3D" id="3.40.50.720">
    <property type="entry name" value="NAD(P)-binding Rossmann-like Domain"/>
    <property type="match status" value="1"/>
</dbReference>
<comment type="similarity">
    <text evidence="2">Belongs to the NAD(P)-dependent epimerase/dehydratase family. Dihydroflavonol-4-reductase subfamily.</text>
</comment>
<dbReference type="EMBL" id="KV417295">
    <property type="protein sequence ID" value="KZO94398.1"/>
    <property type="molecule type" value="Genomic_DNA"/>
</dbReference>